<feature type="transmembrane region" description="Helical" evidence="1">
    <location>
        <begin position="70"/>
        <end position="94"/>
    </location>
</feature>
<dbReference type="Pfam" id="PF13197">
    <property type="entry name" value="DUF4013"/>
    <property type="match status" value="1"/>
</dbReference>
<reference evidence="3" key="1">
    <citation type="submission" date="2017-01" db="EMBL/GenBank/DDBJ databases">
        <authorList>
            <person name="Varghese N."/>
            <person name="Submissions S."/>
        </authorList>
    </citation>
    <scope>NUCLEOTIDE SEQUENCE [LARGE SCALE GENOMIC DNA]</scope>
    <source>
        <strain evidence="3">CGMCC 1.7737</strain>
    </source>
</reference>
<feature type="transmembrane region" description="Helical" evidence="1">
    <location>
        <begin position="155"/>
        <end position="177"/>
    </location>
</feature>
<evidence type="ECO:0000313" key="2">
    <source>
        <dbReference type="EMBL" id="SIR22284.1"/>
    </source>
</evidence>
<evidence type="ECO:0000256" key="1">
    <source>
        <dbReference type="SAM" id="Phobius"/>
    </source>
</evidence>
<keyword evidence="1" id="KW-1133">Transmembrane helix</keyword>
<feature type="transmembrane region" description="Helical" evidence="1">
    <location>
        <begin position="35"/>
        <end position="58"/>
    </location>
</feature>
<proteinExistence type="predicted"/>
<dbReference type="AlphaFoldDB" id="A0A1N6Z648"/>
<dbReference type="OrthoDB" id="107590at2157"/>
<keyword evidence="1" id="KW-0472">Membrane</keyword>
<keyword evidence="3" id="KW-1185">Reference proteome</keyword>
<protein>
    <recommendedName>
        <fullName evidence="4">DUF4013 domain-containing protein</fullName>
    </recommendedName>
</protein>
<accession>A0A1N6Z648</accession>
<keyword evidence="1" id="KW-0812">Transmembrane</keyword>
<dbReference type="EMBL" id="FTNO01000001">
    <property type="protein sequence ID" value="SIR22284.1"/>
    <property type="molecule type" value="Genomic_DNA"/>
</dbReference>
<evidence type="ECO:0000313" key="3">
    <source>
        <dbReference type="Proteomes" id="UP000186914"/>
    </source>
</evidence>
<dbReference type="Proteomes" id="UP000186914">
    <property type="component" value="Unassembled WGS sequence"/>
</dbReference>
<gene>
    <name evidence="2" type="ORF">SAMN05421858_1888</name>
</gene>
<dbReference type="InterPro" id="IPR025098">
    <property type="entry name" value="DUF4013"/>
</dbReference>
<sequence>MGYVIETLAAVSRGEEVLPAFEDWGNLLVLGLKSFVVNIAYTIVPTLIIIVSLVVGLSGAGSTDTSGLGAGLGIVSLVGVLVGFFLSLPIAYIIPAAYTNLGRTGKMGSAFDFETLKPVVTTKKYFFGALFSFFIFMAVGIVFTIVSFFTLGLGYVFYPFVMFWVYLAGSYMFGLAFKETTQNQQNQPPETNVSFAN</sequence>
<organism evidence="2 3">
    <name type="scientific">Haladaptatus litoreus</name>
    <dbReference type="NCBI Taxonomy" id="553468"/>
    <lineage>
        <taxon>Archaea</taxon>
        <taxon>Methanobacteriati</taxon>
        <taxon>Methanobacteriota</taxon>
        <taxon>Stenosarchaea group</taxon>
        <taxon>Halobacteria</taxon>
        <taxon>Halobacteriales</taxon>
        <taxon>Haladaptataceae</taxon>
        <taxon>Haladaptatus</taxon>
    </lineage>
</organism>
<feature type="transmembrane region" description="Helical" evidence="1">
    <location>
        <begin position="125"/>
        <end position="149"/>
    </location>
</feature>
<name>A0A1N6Z648_9EURY</name>
<evidence type="ECO:0008006" key="4">
    <source>
        <dbReference type="Google" id="ProtNLM"/>
    </source>
</evidence>